<keyword evidence="2" id="KW-1185">Reference proteome</keyword>
<sequence length="93" mass="10477">MNQTFKIGAWRFEAKVTGESEGQLVYNEASFVLMDSFSQVTAYISVKDEKLVFHSIGHMTEVTVDTENKNVLIHVKEYGSEIDDQAEADGAYH</sequence>
<accession>A0A4R6BVG4</accession>
<reference evidence="1 2" key="1">
    <citation type="submission" date="2019-01" db="EMBL/GenBank/DDBJ databases">
        <title>Draft genome sequences of the type strains of six Macrococcus species.</title>
        <authorList>
            <person name="Mazhar S."/>
            <person name="Altermann E."/>
            <person name="Hill C."/>
            <person name="Mcauliffe O."/>
        </authorList>
    </citation>
    <scope>NUCLEOTIDE SEQUENCE [LARGE SCALE GENOMIC DNA]</scope>
    <source>
        <strain evidence="1 2">CCM4815</strain>
    </source>
</reference>
<comment type="caution">
    <text evidence="1">The sequence shown here is derived from an EMBL/GenBank/DDBJ whole genome shotgun (WGS) entry which is preliminary data.</text>
</comment>
<dbReference type="AlphaFoldDB" id="A0A4R6BVG4"/>
<proteinExistence type="predicted"/>
<evidence type="ECO:0000313" key="2">
    <source>
        <dbReference type="Proteomes" id="UP000294802"/>
    </source>
</evidence>
<protein>
    <submittedName>
        <fullName evidence="1">Uncharacterized protein</fullName>
    </submittedName>
</protein>
<gene>
    <name evidence="1" type="ORF">ERX29_04255</name>
</gene>
<dbReference type="RefSeq" id="WP_133443452.1">
    <property type="nucleotide sequence ID" value="NZ_SCWB01000005.1"/>
</dbReference>
<dbReference type="Proteomes" id="UP000294802">
    <property type="component" value="Unassembled WGS sequence"/>
</dbReference>
<organism evidence="1 2">
    <name type="scientific">Macrococcus lamae</name>
    <dbReference type="NCBI Taxonomy" id="198484"/>
    <lineage>
        <taxon>Bacteria</taxon>
        <taxon>Bacillati</taxon>
        <taxon>Bacillota</taxon>
        <taxon>Bacilli</taxon>
        <taxon>Bacillales</taxon>
        <taxon>Staphylococcaceae</taxon>
        <taxon>Macrococcus</taxon>
    </lineage>
</organism>
<name>A0A4R6BVG4_9STAP</name>
<dbReference type="EMBL" id="SCWB01000005">
    <property type="protein sequence ID" value="TDM12282.1"/>
    <property type="molecule type" value="Genomic_DNA"/>
</dbReference>
<evidence type="ECO:0000313" key="1">
    <source>
        <dbReference type="EMBL" id="TDM12282.1"/>
    </source>
</evidence>